<dbReference type="Proteomes" id="UP001190700">
    <property type="component" value="Unassembled WGS sequence"/>
</dbReference>
<evidence type="ECO:0000256" key="6">
    <source>
        <dbReference type="SAM" id="Phobius"/>
    </source>
</evidence>
<dbReference type="InterPro" id="IPR050189">
    <property type="entry name" value="MFS_Efflux_Transporters"/>
</dbReference>
<feature type="transmembrane region" description="Helical" evidence="6">
    <location>
        <begin position="12"/>
        <end position="32"/>
    </location>
</feature>
<dbReference type="InterPro" id="IPR020846">
    <property type="entry name" value="MFS_dom"/>
</dbReference>
<dbReference type="Pfam" id="PF07690">
    <property type="entry name" value="MFS_1"/>
    <property type="match status" value="1"/>
</dbReference>
<feature type="domain" description="Major facilitator superfamily (MFS) profile" evidence="7">
    <location>
        <begin position="1"/>
        <end position="308"/>
    </location>
</feature>
<dbReference type="GO" id="GO:0022857">
    <property type="term" value="F:transmembrane transporter activity"/>
    <property type="evidence" value="ECO:0007669"/>
    <property type="project" value="InterPro"/>
</dbReference>
<feature type="transmembrane region" description="Helical" evidence="6">
    <location>
        <begin position="166"/>
        <end position="184"/>
    </location>
</feature>
<accession>A0AAE0LJS8</accession>
<protein>
    <recommendedName>
        <fullName evidence="7">Major facilitator superfamily (MFS) profile domain-containing protein</fullName>
    </recommendedName>
</protein>
<feature type="transmembrane region" description="Helical" evidence="6">
    <location>
        <begin position="328"/>
        <end position="350"/>
    </location>
</feature>
<dbReference type="EMBL" id="LGRX02000879">
    <property type="protein sequence ID" value="KAK3287374.1"/>
    <property type="molecule type" value="Genomic_DNA"/>
</dbReference>
<dbReference type="PROSITE" id="PS50850">
    <property type="entry name" value="MFS"/>
    <property type="match status" value="1"/>
</dbReference>
<proteinExistence type="predicted"/>
<dbReference type="Gene3D" id="1.20.1250.20">
    <property type="entry name" value="MFS general substrate transporter like domains"/>
    <property type="match status" value="1"/>
</dbReference>
<evidence type="ECO:0000256" key="2">
    <source>
        <dbReference type="ARBA" id="ARBA00022475"/>
    </source>
</evidence>
<evidence type="ECO:0000256" key="1">
    <source>
        <dbReference type="ARBA" id="ARBA00004651"/>
    </source>
</evidence>
<sequence length="837" mass="92297">MATILSGSYSSLLFTACMMGLGLGTTIAAARLKALEDRASSNVNGTMTLTAATAAITSGLAFGPLIAGTISQMLGVKTALFVHVIICLLSVVYGSHKCPEMLLCKTNSWPSVGQLCQEFKQAVNPDVSLMILATAAHSILFFGHVLQWLPVECSQYWPGVLAPAKFGILYLFLILFPALFAYHAGKAGDTVGHPTMVFLAGLLITIAVFFAGAVASPGSIVGVHFLSATGFGIVMLSTGAQLVKVAPEEMLAKAMALQSFAWDIGAMYGPLLVEYLTSTLGNKGAFQIMSTIGVAFSISFVFLDSVIAGRSKIKTLENKDQRSSLPPFLNKWKGTFTTTVFGLFLVGLVFTGIPSLNLNHDFEHGPMNIQPPFTPDDDGETPLFTSFEKDRTESEWEAYKAARARCKWVDTLVSSQDAGICYRSWPTKEAYMADPDRHQVRCSPELKGKWAKRAKGIYSQDCVEHKPALLRADAAPTDGDSDEWRIQRIGPLKSSGGDDWHDLLFSDPTSLRKYLRWHPSLSITGSFIGIVDGVTGEPLAYPPVRLHHIHVYTDHFTQESFERHSDSGCLSREGGAKCLMEMFPAGYGMRVERPYEVACSFNDVRASKQANVAKSNQTELMYFLEIGFQTTLRRVTPITRGAFMLAGDPYSPAMTYDIPNTPSVLWSTMKNPRDQYLWFYGIHSHMPMVDELWILTAEAETIGLNKGQYVLPSEFPWDVLAPLNFTSDSMKEELAAIWDKHLRTMAGKPTIRQSHRMCRIAGSTQLYSLPGLGARGYDRQPERDCLATLSGDWKEGDVLTMIAFNRGLPPKTKPTTRRQHSFLRVLSHQEAFVCWAR</sequence>
<dbReference type="InterPro" id="IPR011701">
    <property type="entry name" value="MFS"/>
</dbReference>
<gene>
    <name evidence="8" type="ORF">CYMTET_5112</name>
</gene>
<dbReference type="PANTHER" id="PTHR43124:SF3">
    <property type="entry name" value="CHLORAMPHENICOL EFFLUX PUMP RV0191"/>
    <property type="match status" value="1"/>
</dbReference>
<keyword evidence="9" id="KW-1185">Reference proteome</keyword>
<dbReference type="SUPFAM" id="SSF103473">
    <property type="entry name" value="MFS general substrate transporter"/>
    <property type="match status" value="1"/>
</dbReference>
<evidence type="ECO:0000313" key="9">
    <source>
        <dbReference type="Proteomes" id="UP001190700"/>
    </source>
</evidence>
<dbReference type="AlphaFoldDB" id="A0AAE0LJS8"/>
<evidence type="ECO:0000256" key="4">
    <source>
        <dbReference type="ARBA" id="ARBA00022989"/>
    </source>
</evidence>
<feature type="transmembrane region" description="Helical" evidence="6">
    <location>
        <begin position="285"/>
        <end position="307"/>
    </location>
</feature>
<evidence type="ECO:0000313" key="8">
    <source>
        <dbReference type="EMBL" id="KAK3287374.1"/>
    </source>
</evidence>
<dbReference type="PANTHER" id="PTHR43124">
    <property type="entry name" value="PURINE EFFLUX PUMP PBUE"/>
    <property type="match status" value="1"/>
</dbReference>
<organism evidence="8 9">
    <name type="scientific">Cymbomonas tetramitiformis</name>
    <dbReference type="NCBI Taxonomy" id="36881"/>
    <lineage>
        <taxon>Eukaryota</taxon>
        <taxon>Viridiplantae</taxon>
        <taxon>Chlorophyta</taxon>
        <taxon>Pyramimonadophyceae</taxon>
        <taxon>Pyramimonadales</taxon>
        <taxon>Pyramimonadaceae</taxon>
        <taxon>Cymbomonas</taxon>
    </lineage>
</organism>
<evidence type="ECO:0000259" key="7">
    <source>
        <dbReference type="PROSITE" id="PS50850"/>
    </source>
</evidence>
<feature type="transmembrane region" description="Helical" evidence="6">
    <location>
        <begin position="221"/>
        <end position="243"/>
    </location>
</feature>
<evidence type="ECO:0000256" key="5">
    <source>
        <dbReference type="ARBA" id="ARBA00023136"/>
    </source>
</evidence>
<comment type="subcellular location">
    <subcellularLocation>
        <location evidence="1">Cell membrane</location>
        <topology evidence="1">Multi-pass membrane protein</topology>
    </subcellularLocation>
</comment>
<keyword evidence="3 6" id="KW-0812">Transmembrane</keyword>
<keyword evidence="5 6" id="KW-0472">Membrane</keyword>
<keyword evidence="4 6" id="KW-1133">Transmembrane helix</keyword>
<feature type="transmembrane region" description="Helical" evidence="6">
    <location>
        <begin position="127"/>
        <end position="146"/>
    </location>
</feature>
<comment type="caution">
    <text evidence="8">The sequence shown here is derived from an EMBL/GenBank/DDBJ whole genome shotgun (WGS) entry which is preliminary data.</text>
</comment>
<keyword evidence="2" id="KW-1003">Cell membrane</keyword>
<dbReference type="GO" id="GO:0005886">
    <property type="term" value="C:plasma membrane"/>
    <property type="evidence" value="ECO:0007669"/>
    <property type="project" value="UniProtKB-SubCell"/>
</dbReference>
<reference evidence="8 9" key="1">
    <citation type="journal article" date="2015" name="Genome Biol. Evol.">
        <title>Comparative Genomics of a Bacterivorous Green Alga Reveals Evolutionary Causalities and Consequences of Phago-Mixotrophic Mode of Nutrition.</title>
        <authorList>
            <person name="Burns J.A."/>
            <person name="Paasch A."/>
            <person name="Narechania A."/>
            <person name="Kim E."/>
        </authorList>
    </citation>
    <scope>NUCLEOTIDE SEQUENCE [LARGE SCALE GENOMIC DNA]</scope>
    <source>
        <strain evidence="8 9">PLY_AMNH</strain>
    </source>
</reference>
<name>A0AAE0LJS8_9CHLO</name>
<feature type="transmembrane region" description="Helical" evidence="6">
    <location>
        <begin position="73"/>
        <end position="93"/>
    </location>
</feature>
<evidence type="ECO:0000256" key="3">
    <source>
        <dbReference type="ARBA" id="ARBA00022692"/>
    </source>
</evidence>
<feature type="transmembrane region" description="Helical" evidence="6">
    <location>
        <begin position="196"/>
        <end position="215"/>
    </location>
</feature>
<dbReference type="InterPro" id="IPR036259">
    <property type="entry name" value="MFS_trans_sf"/>
</dbReference>
<feature type="transmembrane region" description="Helical" evidence="6">
    <location>
        <begin position="44"/>
        <end position="67"/>
    </location>
</feature>